<dbReference type="EMBL" id="FMZM01000006">
    <property type="protein sequence ID" value="SDD13658.1"/>
    <property type="molecule type" value="Genomic_DNA"/>
</dbReference>
<dbReference type="InterPro" id="IPR036271">
    <property type="entry name" value="Tet_transcr_reg_TetR-rel_C_sf"/>
</dbReference>
<reference evidence="4 5" key="1">
    <citation type="submission" date="2016-10" db="EMBL/GenBank/DDBJ databases">
        <authorList>
            <person name="de Groot N.N."/>
        </authorList>
    </citation>
    <scope>NUCLEOTIDE SEQUENCE [LARGE SCALE GENOMIC DNA]</scope>
    <source>
        <strain evidence="4 5">CGMCC 4.6858</strain>
    </source>
</reference>
<dbReference type="GO" id="GO:0003700">
    <property type="term" value="F:DNA-binding transcription factor activity"/>
    <property type="evidence" value="ECO:0007669"/>
    <property type="project" value="TreeGrafter"/>
</dbReference>
<evidence type="ECO:0000256" key="1">
    <source>
        <dbReference type="ARBA" id="ARBA00023015"/>
    </source>
</evidence>
<dbReference type="Pfam" id="PF00440">
    <property type="entry name" value="TetR_N"/>
    <property type="match status" value="1"/>
</dbReference>
<dbReference type="InterPro" id="IPR009057">
    <property type="entry name" value="Homeodomain-like_sf"/>
</dbReference>
<keyword evidence="5" id="KW-1185">Reference proteome</keyword>
<dbReference type="RefSeq" id="WP_170867032.1">
    <property type="nucleotide sequence ID" value="NZ_FMZM01000006.1"/>
</dbReference>
<proteinExistence type="predicted"/>
<keyword evidence="3" id="KW-0804">Transcription</keyword>
<accession>A0A1G6S9V0</accession>
<dbReference type="PROSITE" id="PS01081">
    <property type="entry name" value="HTH_TETR_1"/>
    <property type="match status" value="1"/>
</dbReference>
<dbReference type="Proteomes" id="UP000199034">
    <property type="component" value="Unassembled WGS sequence"/>
</dbReference>
<evidence type="ECO:0000313" key="5">
    <source>
        <dbReference type="Proteomes" id="UP000199034"/>
    </source>
</evidence>
<gene>
    <name evidence="4" type="ORF">SAMN05421872_10674</name>
</gene>
<dbReference type="InterPro" id="IPR001647">
    <property type="entry name" value="HTH_TetR"/>
</dbReference>
<dbReference type="InterPro" id="IPR023772">
    <property type="entry name" value="DNA-bd_HTH_TetR-type_CS"/>
</dbReference>
<dbReference type="SUPFAM" id="SSF46689">
    <property type="entry name" value="Homeodomain-like"/>
    <property type="match status" value="1"/>
</dbReference>
<dbReference type="SUPFAM" id="SSF48498">
    <property type="entry name" value="Tetracyclin repressor-like, C-terminal domain"/>
    <property type="match status" value="1"/>
</dbReference>
<evidence type="ECO:0000256" key="3">
    <source>
        <dbReference type="ARBA" id="ARBA00023163"/>
    </source>
</evidence>
<protein>
    <submittedName>
        <fullName evidence="4">DNA-binding transcriptional regulator, AcrR family</fullName>
    </submittedName>
</protein>
<dbReference type="PROSITE" id="PS50977">
    <property type="entry name" value="HTH_TETR_2"/>
    <property type="match status" value="1"/>
</dbReference>
<name>A0A1G6S9V0_9ACTN</name>
<dbReference type="PRINTS" id="PR00455">
    <property type="entry name" value="HTHTETR"/>
</dbReference>
<dbReference type="GO" id="GO:0000976">
    <property type="term" value="F:transcription cis-regulatory region binding"/>
    <property type="evidence" value="ECO:0007669"/>
    <property type="project" value="TreeGrafter"/>
</dbReference>
<keyword evidence="2 4" id="KW-0238">DNA-binding</keyword>
<dbReference type="PANTHER" id="PTHR30055:SF234">
    <property type="entry name" value="HTH-TYPE TRANSCRIPTIONAL REGULATOR BETI"/>
    <property type="match status" value="1"/>
</dbReference>
<keyword evidence="1" id="KW-0805">Transcription regulation</keyword>
<dbReference type="STRING" id="1045774.SAMN05421872_10674"/>
<dbReference type="AlphaFoldDB" id="A0A1G6S9V0"/>
<evidence type="ECO:0000256" key="2">
    <source>
        <dbReference type="ARBA" id="ARBA00023125"/>
    </source>
</evidence>
<dbReference type="Gene3D" id="1.10.357.10">
    <property type="entry name" value="Tetracycline Repressor, domain 2"/>
    <property type="match status" value="1"/>
</dbReference>
<sequence length="191" mass="20444">MNAATSTRERLLDAAEACLRRDGIRRTTVAGVAEEAGVSRAGLYKHFPDKATLLSAALIRRDQAFWAEAHERVGRAAGMAAKVAEAVVMSRSSPLGPLALELQEAEPQAFASVMGTFADDIVPGLAGFWEHHLARAQEAGEVRADLDLTGAAEWILRIVISLVQVPGLAVDVADRVSVRAYLQTYLVPALT</sequence>
<dbReference type="PANTHER" id="PTHR30055">
    <property type="entry name" value="HTH-TYPE TRANSCRIPTIONAL REGULATOR RUTR"/>
    <property type="match status" value="1"/>
</dbReference>
<evidence type="ECO:0000313" key="4">
    <source>
        <dbReference type="EMBL" id="SDD13658.1"/>
    </source>
</evidence>
<dbReference type="InterPro" id="IPR050109">
    <property type="entry name" value="HTH-type_TetR-like_transc_reg"/>
</dbReference>
<organism evidence="4 5">
    <name type="scientific">Nocardioides lianchengensis</name>
    <dbReference type="NCBI Taxonomy" id="1045774"/>
    <lineage>
        <taxon>Bacteria</taxon>
        <taxon>Bacillati</taxon>
        <taxon>Actinomycetota</taxon>
        <taxon>Actinomycetes</taxon>
        <taxon>Propionibacteriales</taxon>
        <taxon>Nocardioidaceae</taxon>
        <taxon>Nocardioides</taxon>
    </lineage>
</organism>